<protein>
    <submittedName>
        <fullName evidence="3">Uncharacterized protein</fullName>
    </submittedName>
</protein>
<evidence type="ECO:0000256" key="2">
    <source>
        <dbReference type="SAM" id="Phobius"/>
    </source>
</evidence>
<organism evidence="3 4">
    <name type="scientific">Vespula maculifrons</name>
    <name type="common">Eastern yellow jacket</name>
    <name type="synonym">Wasp</name>
    <dbReference type="NCBI Taxonomy" id="7453"/>
    <lineage>
        <taxon>Eukaryota</taxon>
        <taxon>Metazoa</taxon>
        <taxon>Ecdysozoa</taxon>
        <taxon>Arthropoda</taxon>
        <taxon>Hexapoda</taxon>
        <taxon>Insecta</taxon>
        <taxon>Pterygota</taxon>
        <taxon>Neoptera</taxon>
        <taxon>Endopterygota</taxon>
        <taxon>Hymenoptera</taxon>
        <taxon>Apocrita</taxon>
        <taxon>Aculeata</taxon>
        <taxon>Vespoidea</taxon>
        <taxon>Vespidae</taxon>
        <taxon>Vespinae</taxon>
        <taxon>Vespula</taxon>
    </lineage>
</organism>
<name>A0ABD2CHH6_VESMC</name>
<evidence type="ECO:0000313" key="3">
    <source>
        <dbReference type="EMBL" id="KAL2744164.1"/>
    </source>
</evidence>
<comment type="caution">
    <text evidence="3">The sequence shown here is derived from an EMBL/GenBank/DDBJ whole genome shotgun (WGS) entry which is preliminary data.</text>
</comment>
<feature type="transmembrane region" description="Helical" evidence="2">
    <location>
        <begin position="110"/>
        <end position="129"/>
    </location>
</feature>
<keyword evidence="2" id="KW-0812">Transmembrane</keyword>
<dbReference type="AlphaFoldDB" id="A0ABD2CHH6"/>
<feature type="compositionally biased region" description="Acidic residues" evidence="1">
    <location>
        <begin position="59"/>
        <end position="83"/>
    </location>
</feature>
<dbReference type="Proteomes" id="UP001607303">
    <property type="component" value="Unassembled WGS sequence"/>
</dbReference>
<dbReference type="EMBL" id="JAYRBN010000051">
    <property type="protein sequence ID" value="KAL2744164.1"/>
    <property type="molecule type" value="Genomic_DNA"/>
</dbReference>
<gene>
    <name evidence="3" type="ORF">V1477_007654</name>
</gene>
<accession>A0ABD2CHH6</accession>
<reference evidence="3 4" key="1">
    <citation type="journal article" date="2024" name="Ann. Entomol. Soc. Am.">
        <title>Genomic analyses of the southern and eastern yellowjacket wasps (Hymenoptera: Vespidae) reveal evolutionary signatures of social life.</title>
        <authorList>
            <person name="Catto M.A."/>
            <person name="Caine P.B."/>
            <person name="Orr S.E."/>
            <person name="Hunt B.G."/>
            <person name="Goodisman M.A.D."/>
        </authorList>
    </citation>
    <scope>NUCLEOTIDE SEQUENCE [LARGE SCALE GENOMIC DNA]</scope>
    <source>
        <strain evidence="3">232</strain>
        <tissue evidence="3">Head and thorax</tissue>
    </source>
</reference>
<feature type="region of interest" description="Disordered" evidence="1">
    <location>
        <begin position="58"/>
        <end position="83"/>
    </location>
</feature>
<evidence type="ECO:0000256" key="1">
    <source>
        <dbReference type="SAM" id="MobiDB-lite"/>
    </source>
</evidence>
<keyword evidence="2" id="KW-0472">Membrane</keyword>
<keyword evidence="4" id="KW-1185">Reference proteome</keyword>
<feature type="transmembrane region" description="Helical" evidence="2">
    <location>
        <begin position="141"/>
        <end position="165"/>
    </location>
</feature>
<keyword evidence="2" id="KW-1133">Transmembrane helix</keyword>
<evidence type="ECO:0000313" key="4">
    <source>
        <dbReference type="Proteomes" id="UP001607303"/>
    </source>
</evidence>
<proteinExistence type="predicted"/>
<sequence>MSDGTSKFLVWDPVGLAALDRCEILVTQMITGNDIFGNTSTYFMLRTRNFFAREGVETLNDDDDDDDDDEDEDDDDNDDDDEDDEVDALWIYKSFISFVRICMNKLLENMYIGFSVYFVRAGKFLFVRAGRRSNSLEKFRIALYLSFLVKILIFMVLLPVGKLLFVHGNLARPRESPTEVLPRKRCNHAVATTTTTTTTTTNWKLLHFLLRYVRNVRATLNVENASDSTLREKAGTGCVSFGASKNGRDPSDLIQQPYPPTKFSRHHSIGKGTDIQRGLLTSLSSVLPEYYVAQSSGIGSGILYANSPPHFGHHAYRTKILRSQEAQNF</sequence>